<gene>
    <name evidence="3" type="ORF">FRX31_007295</name>
</gene>
<proteinExistence type="predicted"/>
<sequence length="174" mass="20039">MSGKTLLSIFSVFFILIPLYLFIGTADLKSHFFPLSQPSTTSFLCPTATQHQPLRVFMYDLPTRFNLAMISREFSSDETPVNTRNFPPWPSNSGLRHQHSVEYWMMASLMYEEGSEKVEEGREAVRVSDPDMADVFFVPFFSSTSFNTHGHNMTDPETEIDRQLQVFLFISLNF</sequence>
<dbReference type="Pfam" id="PF03016">
    <property type="entry name" value="Exostosin_GT47"/>
    <property type="match status" value="1"/>
</dbReference>
<dbReference type="AlphaFoldDB" id="A0A7J6X066"/>
<evidence type="ECO:0000259" key="2">
    <source>
        <dbReference type="Pfam" id="PF03016"/>
    </source>
</evidence>
<keyword evidence="1" id="KW-0472">Membrane</keyword>
<dbReference type="InterPro" id="IPR040911">
    <property type="entry name" value="Exostosin_GT47"/>
</dbReference>
<dbReference type="OrthoDB" id="1924787at2759"/>
<protein>
    <submittedName>
        <fullName evidence="3">Exostosin-like</fullName>
    </submittedName>
</protein>
<keyword evidence="4" id="KW-1185">Reference proteome</keyword>
<dbReference type="EMBL" id="JABWDY010007229">
    <property type="protein sequence ID" value="KAF5203119.1"/>
    <property type="molecule type" value="Genomic_DNA"/>
</dbReference>
<evidence type="ECO:0000313" key="3">
    <source>
        <dbReference type="EMBL" id="KAF5203119.1"/>
    </source>
</evidence>
<keyword evidence="1" id="KW-0812">Transmembrane</keyword>
<feature type="transmembrane region" description="Helical" evidence="1">
    <location>
        <begin position="6"/>
        <end position="23"/>
    </location>
</feature>
<reference evidence="3 4" key="1">
    <citation type="submission" date="2020-06" db="EMBL/GenBank/DDBJ databases">
        <title>Transcriptomic and genomic resources for Thalictrum thalictroides and T. hernandezii: Facilitating candidate gene discovery in an emerging model plant lineage.</title>
        <authorList>
            <person name="Arias T."/>
            <person name="Riano-Pachon D.M."/>
            <person name="Di Stilio V.S."/>
        </authorList>
    </citation>
    <scope>NUCLEOTIDE SEQUENCE [LARGE SCALE GENOMIC DNA]</scope>
    <source>
        <strain evidence="4">cv. WT478/WT964</strain>
        <tissue evidence="3">Leaves</tissue>
    </source>
</reference>
<evidence type="ECO:0000313" key="4">
    <source>
        <dbReference type="Proteomes" id="UP000554482"/>
    </source>
</evidence>
<evidence type="ECO:0000256" key="1">
    <source>
        <dbReference type="SAM" id="Phobius"/>
    </source>
</evidence>
<organism evidence="3 4">
    <name type="scientific">Thalictrum thalictroides</name>
    <name type="common">Rue-anemone</name>
    <name type="synonym">Anemone thalictroides</name>
    <dbReference type="NCBI Taxonomy" id="46969"/>
    <lineage>
        <taxon>Eukaryota</taxon>
        <taxon>Viridiplantae</taxon>
        <taxon>Streptophyta</taxon>
        <taxon>Embryophyta</taxon>
        <taxon>Tracheophyta</taxon>
        <taxon>Spermatophyta</taxon>
        <taxon>Magnoliopsida</taxon>
        <taxon>Ranunculales</taxon>
        <taxon>Ranunculaceae</taxon>
        <taxon>Thalictroideae</taxon>
        <taxon>Thalictrum</taxon>
    </lineage>
</organism>
<comment type="caution">
    <text evidence="3">The sequence shown here is derived from an EMBL/GenBank/DDBJ whole genome shotgun (WGS) entry which is preliminary data.</text>
</comment>
<accession>A0A7J6X066</accession>
<feature type="domain" description="Exostosin GT47" evidence="2">
    <location>
        <begin position="52"/>
        <end position="163"/>
    </location>
</feature>
<keyword evidence="1" id="KW-1133">Transmembrane helix</keyword>
<dbReference type="Proteomes" id="UP000554482">
    <property type="component" value="Unassembled WGS sequence"/>
</dbReference>
<name>A0A7J6X066_THATH</name>